<accession>A0AAN5D5F8</accession>
<feature type="domain" description="Carboxylesterase type B" evidence="1">
    <location>
        <begin position="25"/>
        <end position="529"/>
    </location>
</feature>
<dbReference type="PANTHER" id="PTHR44590:SF3">
    <property type="entry name" value="CARBOXYLESTERASE TYPE B DOMAIN-CONTAINING PROTEIN"/>
    <property type="match status" value="1"/>
</dbReference>
<protein>
    <recommendedName>
        <fullName evidence="1">Carboxylesterase type B domain-containing protein</fullName>
    </recommendedName>
</protein>
<reference evidence="3" key="1">
    <citation type="submission" date="2022-10" db="EMBL/GenBank/DDBJ databases">
        <title>Genome assembly of Pristionchus species.</title>
        <authorList>
            <person name="Yoshida K."/>
            <person name="Sommer R.J."/>
        </authorList>
    </citation>
    <scope>NUCLEOTIDE SEQUENCE [LARGE SCALE GENOMIC DNA]</scope>
    <source>
        <strain evidence="3">RS5460</strain>
    </source>
</reference>
<dbReference type="Proteomes" id="UP001328107">
    <property type="component" value="Unassembled WGS sequence"/>
</dbReference>
<evidence type="ECO:0000313" key="2">
    <source>
        <dbReference type="EMBL" id="GMR57063.1"/>
    </source>
</evidence>
<comment type="caution">
    <text evidence="2">The sequence shown here is derived from an EMBL/GenBank/DDBJ whole genome shotgun (WGS) entry which is preliminary data.</text>
</comment>
<dbReference type="PROSITE" id="PS00941">
    <property type="entry name" value="CARBOXYLESTERASE_B_2"/>
    <property type="match status" value="1"/>
</dbReference>
<dbReference type="Gene3D" id="3.40.50.1820">
    <property type="entry name" value="alpha/beta hydrolase"/>
    <property type="match status" value="1"/>
</dbReference>
<keyword evidence="3" id="KW-1185">Reference proteome</keyword>
<dbReference type="InterPro" id="IPR029058">
    <property type="entry name" value="AB_hydrolase_fold"/>
</dbReference>
<proteinExistence type="predicted"/>
<dbReference type="InterPro" id="IPR002018">
    <property type="entry name" value="CarbesteraseB"/>
</dbReference>
<evidence type="ECO:0000313" key="3">
    <source>
        <dbReference type="Proteomes" id="UP001328107"/>
    </source>
</evidence>
<dbReference type="AlphaFoldDB" id="A0AAN5D5F8"/>
<evidence type="ECO:0000259" key="1">
    <source>
        <dbReference type="Pfam" id="PF00135"/>
    </source>
</evidence>
<dbReference type="InterPro" id="IPR019819">
    <property type="entry name" value="Carboxylesterase_B_CS"/>
</dbReference>
<dbReference type="PANTHER" id="PTHR44590">
    <property type="entry name" value="CARBOXYLIC ESTER HYDROLASE-RELATED"/>
    <property type="match status" value="1"/>
</dbReference>
<sequence length="543" mass="61029">MKSTAKLPITSDSTTLPIRRDTPYSPVITTRDGKVQGRRLINETDFKADAFLGVPFAQPPVGDLRFRKPVPPKKWSGIRECFKQPKGSVQIPDYLVDKNWPSSEDCLYLNVFCPADYSAKKYPVMVFIHGGAHAFGYAKEYGDQGICDGLVRQSVIVVTVQYRLGILGFFSTGDDVCPGNFGLWDQLEALKWVQENICYFGGDKNNVTLFGQCSGGVCADLLWLSPYSRGLFHRLIPMSGNANSAWAHRKSSAGYCKAYAATKLGITAKSSHELIEKLRIVPADQLKVEVFFKNIAWRENIRDFCPVIDGDLIPRPVEDLRRYAPAMPVMAGVTALESGLALRPKDVTLKHLENTIEEMLPKGSRKETRDALFNLYKEVGKNRQPQEALWRARVELSSDRMYNIATVKLLKECSERGAPAYFYVFAYYNPICIGRVANFAPSTEASHSCDLAYIFNAGVDAFFDFSDHDKQVAKVMTSAFANFAKRGNPNDEGSYTWLPCDDKHPGRHMVLDVKPRFVEQYNAGRCERWFEVMEKGKFAKSSL</sequence>
<name>A0AAN5D5F8_9BILA</name>
<gene>
    <name evidence="2" type="ORF">PMAYCL1PPCAC_27258</name>
</gene>
<dbReference type="SUPFAM" id="SSF53474">
    <property type="entry name" value="alpha/beta-Hydrolases"/>
    <property type="match status" value="1"/>
</dbReference>
<organism evidence="2 3">
    <name type="scientific">Pristionchus mayeri</name>
    <dbReference type="NCBI Taxonomy" id="1317129"/>
    <lineage>
        <taxon>Eukaryota</taxon>
        <taxon>Metazoa</taxon>
        <taxon>Ecdysozoa</taxon>
        <taxon>Nematoda</taxon>
        <taxon>Chromadorea</taxon>
        <taxon>Rhabditida</taxon>
        <taxon>Rhabditina</taxon>
        <taxon>Diplogasteromorpha</taxon>
        <taxon>Diplogasteroidea</taxon>
        <taxon>Neodiplogasteridae</taxon>
        <taxon>Pristionchus</taxon>
    </lineage>
</organism>
<dbReference type="EMBL" id="BTRK01000006">
    <property type="protein sequence ID" value="GMR57063.1"/>
    <property type="molecule type" value="Genomic_DNA"/>
</dbReference>
<dbReference type="Pfam" id="PF00135">
    <property type="entry name" value="COesterase"/>
    <property type="match status" value="1"/>
</dbReference>